<evidence type="ECO:0000313" key="9">
    <source>
        <dbReference type="EMBL" id="MBU5436514.1"/>
    </source>
</evidence>
<evidence type="ECO:0000256" key="6">
    <source>
        <dbReference type="ARBA" id="ARBA00023136"/>
    </source>
</evidence>
<feature type="transmembrane region" description="Helical" evidence="7">
    <location>
        <begin position="136"/>
        <end position="156"/>
    </location>
</feature>
<evidence type="ECO:0000256" key="3">
    <source>
        <dbReference type="ARBA" id="ARBA00022475"/>
    </source>
</evidence>
<feature type="transmembrane region" description="Helical" evidence="7">
    <location>
        <begin position="35"/>
        <end position="57"/>
    </location>
</feature>
<dbReference type="PANTHER" id="PTHR43386:SF1">
    <property type="entry name" value="D,D-DIPEPTIDE TRANSPORT SYSTEM PERMEASE PROTEIN DDPC-RELATED"/>
    <property type="match status" value="1"/>
</dbReference>
<feature type="transmembrane region" description="Helical" evidence="7">
    <location>
        <begin position="268"/>
        <end position="289"/>
    </location>
</feature>
<comment type="caution">
    <text evidence="9">The sequence shown here is derived from an EMBL/GenBank/DDBJ whole genome shotgun (WGS) entry which is preliminary data.</text>
</comment>
<reference evidence="9 10" key="1">
    <citation type="submission" date="2021-06" db="EMBL/GenBank/DDBJ databases">
        <authorList>
            <person name="Sun Q."/>
            <person name="Li D."/>
        </authorList>
    </citation>
    <scope>NUCLEOTIDE SEQUENCE [LARGE SCALE GENOMIC DNA]</scope>
    <source>
        <strain evidence="9 10">MSJ-40</strain>
    </source>
</reference>
<evidence type="ECO:0000256" key="5">
    <source>
        <dbReference type="ARBA" id="ARBA00022989"/>
    </source>
</evidence>
<sequence>MKAIAPKIDEEALKSVSKVPSFWKVLKREFKVDKLAKTCLVILIIIFAIVLIGSFILNQEEIMKINLRNKYKAPGKEFILGADIGGRSIAGQLLIGGRNSILIGIAVTILTSGIGVVVGLIVGYYGGKVDSIIMRICDFISILPTTLLIITFVVVIPKYTMWHFIFIMTVFYWVGMTRLVRSKALSENRKDYINASKIMGTSDLKIMYGSILPNISSIIIVDLILSFAGNIGIETGLSFLGFGLPPATPSLGTLVSYARTPGAMSNKLWLWLPASLLILVMMLCINYVGQAFRRASDAKQRLG</sequence>
<keyword evidence="4 7" id="KW-0812">Transmembrane</keyword>
<dbReference type="Gene3D" id="1.10.3720.10">
    <property type="entry name" value="MetI-like"/>
    <property type="match status" value="1"/>
</dbReference>
<accession>A0ABS6E0T8</accession>
<dbReference type="InterPro" id="IPR035906">
    <property type="entry name" value="MetI-like_sf"/>
</dbReference>
<evidence type="ECO:0000256" key="2">
    <source>
        <dbReference type="ARBA" id="ARBA00022448"/>
    </source>
</evidence>
<dbReference type="InterPro" id="IPR000515">
    <property type="entry name" value="MetI-like"/>
</dbReference>
<dbReference type="InterPro" id="IPR050366">
    <property type="entry name" value="BP-dependent_transpt_permease"/>
</dbReference>
<keyword evidence="10" id="KW-1185">Reference proteome</keyword>
<evidence type="ECO:0000256" key="4">
    <source>
        <dbReference type="ARBA" id="ARBA00022692"/>
    </source>
</evidence>
<comment type="similarity">
    <text evidence="7">Belongs to the binding-protein-dependent transport system permease family.</text>
</comment>
<keyword evidence="2 7" id="KW-0813">Transport</keyword>
<keyword evidence="3" id="KW-1003">Cell membrane</keyword>
<evidence type="ECO:0000259" key="8">
    <source>
        <dbReference type="PROSITE" id="PS50928"/>
    </source>
</evidence>
<dbReference type="Pfam" id="PF12911">
    <property type="entry name" value="OppC_N"/>
    <property type="match status" value="1"/>
</dbReference>
<dbReference type="SUPFAM" id="SSF161098">
    <property type="entry name" value="MetI-like"/>
    <property type="match status" value="1"/>
</dbReference>
<dbReference type="InterPro" id="IPR025966">
    <property type="entry name" value="OppC_N"/>
</dbReference>
<keyword evidence="6 7" id="KW-0472">Membrane</keyword>
<name>A0ABS6E0T8_9FIRM</name>
<dbReference type="Proteomes" id="UP000749471">
    <property type="component" value="Unassembled WGS sequence"/>
</dbReference>
<feature type="transmembrane region" description="Helical" evidence="7">
    <location>
        <begin position="206"/>
        <end position="228"/>
    </location>
</feature>
<dbReference type="EMBL" id="JAHLPM010000001">
    <property type="protein sequence ID" value="MBU5436514.1"/>
    <property type="molecule type" value="Genomic_DNA"/>
</dbReference>
<dbReference type="Pfam" id="PF00528">
    <property type="entry name" value="BPD_transp_1"/>
    <property type="match status" value="1"/>
</dbReference>
<organism evidence="9 10">
    <name type="scientific">Tissierella simiarum</name>
    <dbReference type="NCBI Taxonomy" id="2841534"/>
    <lineage>
        <taxon>Bacteria</taxon>
        <taxon>Bacillati</taxon>
        <taxon>Bacillota</taxon>
        <taxon>Tissierellia</taxon>
        <taxon>Tissierellales</taxon>
        <taxon>Tissierellaceae</taxon>
        <taxon>Tissierella</taxon>
    </lineage>
</organism>
<dbReference type="CDD" id="cd06261">
    <property type="entry name" value="TM_PBP2"/>
    <property type="match status" value="1"/>
</dbReference>
<evidence type="ECO:0000256" key="7">
    <source>
        <dbReference type="RuleBase" id="RU363032"/>
    </source>
</evidence>
<evidence type="ECO:0000313" key="10">
    <source>
        <dbReference type="Proteomes" id="UP000749471"/>
    </source>
</evidence>
<dbReference type="PANTHER" id="PTHR43386">
    <property type="entry name" value="OLIGOPEPTIDE TRANSPORT SYSTEM PERMEASE PROTEIN APPC"/>
    <property type="match status" value="1"/>
</dbReference>
<evidence type="ECO:0000256" key="1">
    <source>
        <dbReference type="ARBA" id="ARBA00004651"/>
    </source>
</evidence>
<keyword evidence="5 7" id="KW-1133">Transmembrane helix</keyword>
<gene>
    <name evidence="9" type="ORF">KQI42_00760</name>
</gene>
<feature type="transmembrane region" description="Helical" evidence="7">
    <location>
        <begin position="162"/>
        <end position="180"/>
    </location>
</feature>
<protein>
    <submittedName>
        <fullName evidence="9">ABC transporter permease</fullName>
    </submittedName>
</protein>
<dbReference type="PROSITE" id="PS50928">
    <property type="entry name" value="ABC_TM1"/>
    <property type="match status" value="1"/>
</dbReference>
<feature type="transmembrane region" description="Helical" evidence="7">
    <location>
        <begin position="101"/>
        <end position="124"/>
    </location>
</feature>
<proteinExistence type="inferred from homology"/>
<feature type="domain" description="ABC transmembrane type-1" evidence="8">
    <location>
        <begin position="97"/>
        <end position="289"/>
    </location>
</feature>
<comment type="subcellular location">
    <subcellularLocation>
        <location evidence="1 7">Cell membrane</location>
        <topology evidence="1 7">Multi-pass membrane protein</topology>
    </subcellularLocation>
</comment>